<accession>A0A553NPX8</accession>
<keyword evidence="3" id="KW-1185">Reference proteome</keyword>
<dbReference type="SMART" id="SM00450">
    <property type="entry name" value="RHOD"/>
    <property type="match status" value="2"/>
</dbReference>
<dbReference type="SUPFAM" id="SSF52821">
    <property type="entry name" value="Rhodanese/Cell cycle control phosphatase"/>
    <property type="match status" value="2"/>
</dbReference>
<dbReference type="EMBL" id="VCGU01000011">
    <property type="protein sequence ID" value="TRY67467.1"/>
    <property type="molecule type" value="Genomic_DNA"/>
</dbReference>
<dbReference type="Pfam" id="PF00581">
    <property type="entry name" value="Rhodanese"/>
    <property type="match status" value="2"/>
</dbReference>
<dbReference type="Proteomes" id="UP000318571">
    <property type="component" value="Chromosome 4"/>
</dbReference>
<dbReference type="AlphaFoldDB" id="A0A553NPX8"/>
<organism evidence="2 3">
    <name type="scientific">Tigriopus californicus</name>
    <name type="common">Marine copepod</name>
    <dbReference type="NCBI Taxonomy" id="6832"/>
    <lineage>
        <taxon>Eukaryota</taxon>
        <taxon>Metazoa</taxon>
        <taxon>Ecdysozoa</taxon>
        <taxon>Arthropoda</taxon>
        <taxon>Crustacea</taxon>
        <taxon>Multicrustacea</taxon>
        <taxon>Hexanauplia</taxon>
        <taxon>Copepoda</taxon>
        <taxon>Harpacticoida</taxon>
        <taxon>Harpacticidae</taxon>
        <taxon>Tigriopus</taxon>
    </lineage>
</organism>
<dbReference type="Gene3D" id="3.40.250.10">
    <property type="entry name" value="Rhodanese-like domain"/>
    <property type="match status" value="2"/>
</dbReference>
<sequence>MSIAAISFGILHASNGLEINPISTSDLLATLESGQVRVFDARSDFEREVDGYILGSELLPMDTIFDDTEDKPDLETFKPKEDGPTMVVYVSDKGFGARKAESVLKSLGFDSVRCYFGGLDEWKASGGDYEFPRFVKFQALNTLLDRDEILLIDVRNRTELNTVGQIPKSVCLPLHEVELAFDLSDEDFQARYSFPKPQGDRKDIVLTCRSGRRVLVADRIMKTKGSPIFGSIPAVSRIGSSKTGNTTLPTMIWSMISCRNE</sequence>
<dbReference type="PANTHER" id="PTHR44086:SF14">
    <property type="entry name" value="RHODANESE DOMAIN-CONTAINING PROTEIN"/>
    <property type="match status" value="1"/>
</dbReference>
<gene>
    <name evidence="2" type="ORF">TCAL_15860</name>
</gene>
<feature type="domain" description="Rhodanese" evidence="1">
    <location>
        <begin position="32"/>
        <end position="131"/>
    </location>
</feature>
<dbReference type="InterPro" id="IPR001763">
    <property type="entry name" value="Rhodanese-like_dom"/>
</dbReference>
<name>A0A553NPX8_TIGCA</name>
<evidence type="ECO:0000259" key="1">
    <source>
        <dbReference type="PROSITE" id="PS50206"/>
    </source>
</evidence>
<evidence type="ECO:0000313" key="2">
    <source>
        <dbReference type="EMBL" id="TRY67467.1"/>
    </source>
</evidence>
<comment type="caution">
    <text evidence="2">The sequence shown here is derived from an EMBL/GenBank/DDBJ whole genome shotgun (WGS) entry which is preliminary data.</text>
</comment>
<protein>
    <recommendedName>
        <fullName evidence="1">Rhodanese domain-containing protein</fullName>
    </recommendedName>
</protein>
<dbReference type="PANTHER" id="PTHR44086">
    <property type="entry name" value="THIOSULFATE SULFURTRANSFERASE RDL2, MITOCHONDRIAL-RELATED"/>
    <property type="match status" value="1"/>
</dbReference>
<dbReference type="PROSITE" id="PS50206">
    <property type="entry name" value="RHODANESE_3"/>
    <property type="match status" value="2"/>
</dbReference>
<reference evidence="2 3" key="1">
    <citation type="journal article" date="2018" name="Nat. Ecol. Evol.">
        <title>Genomic signatures of mitonuclear coevolution across populations of Tigriopus californicus.</title>
        <authorList>
            <person name="Barreto F.S."/>
            <person name="Watson E.T."/>
            <person name="Lima T.G."/>
            <person name="Willett C.S."/>
            <person name="Edmands S."/>
            <person name="Li W."/>
            <person name="Burton R.S."/>
        </authorList>
    </citation>
    <scope>NUCLEOTIDE SEQUENCE [LARGE SCALE GENOMIC DNA]</scope>
    <source>
        <strain evidence="2 3">San Diego</strain>
    </source>
</reference>
<evidence type="ECO:0000313" key="3">
    <source>
        <dbReference type="Proteomes" id="UP000318571"/>
    </source>
</evidence>
<proteinExistence type="predicted"/>
<feature type="domain" description="Rhodanese" evidence="1">
    <location>
        <begin position="145"/>
        <end position="244"/>
    </location>
</feature>
<dbReference type="InterPro" id="IPR036873">
    <property type="entry name" value="Rhodanese-like_dom_sf"/>
</dbReference>
<dbReference type="STRING" id="6832.A0A553NPX8"/>
<dbReference type="OMA" id="ADRIMKT"/>